<dbReference type="RefSeq" id="WP_273627956.1">
    <property type="nucleotide sequence ID" value="NZ_CP117167.1"/>
</dbReference>
<protein>
    <submittedName>
        <fullName evidence="2">Nucleoside phosphorylase</fullName>
    </submittedName>
</protein>
<dbReference type="Gene3D" id="3.40.50.1580">
    <property type="entry name" value="Nucleoside phosphorylase domain"/>
    <property type="match status" value="1"/>
</dbReference>
<dbReference type="Proteomes" id="UP001216139">
    <property type="component" value="Chromosome"/>
</dbReference>
<dbReference type="InterPro" id="IPR000845">
    <property type="entry name" value="Nucleoside_phosphorylase_d"/>
</dbReference>
<feature type="domain" description="Nucleoside phosphorylase" evidence="1">
    <location>
        <begin position="34"/>
        <end position="267"/>
    </location>
</feature>
<dbReference type="CDD" id="cd00436">
    <property type="entry name" value="UP_TbUP-like"/>
    <property type="match status" value="1"/>
</dbReference>
<proteinExistence type="predicted"/>
<evidence type="ECO:0000313" key="2">
    <source>
        <dbReference type="EMBL" id="WCT09863.1"/>
    </source>
</evidence>
<dbReference type="EMBL" id="CP117167">
    <property type="protein sequence ID" value="WCT09863.1"/>
    <property type="molecule type" value="Genomic_DNA"/>
</dbReference>
<sequence length="296" mass="32325">MQKLDSIATSELILSNRGAIYHLDILPEEIATNIITVGDPERVPEVSKHFDRIEVKRQHREFVTHTGYIGKKRLSVVSTGIGTGNIDIVLNELDALHNIDFETRGIKADLKQLNIVRIGTSGSVSKEIPVDSFLLSSYGLGLDNMLNFYDVPNNIANQEILDAFIEQTGLSTKVAKPYLTACCESLAKHFKEGFYSGITVTAPGFYGPQGRVLRLGLSNPGFIDTLGDFEFKGNRISNLEMETAGIYGLGTLLGHNVLSLNAILANRVTGDFSKNPQDTIDGLISKSIEILSGINN</sequence>
<accession>A0ABY7T1Z7</accession>
<dbReference type="PANTHER" id="PTHR43691">
    <property type="entry name" value="URIDINE PHOSPHORYLASE"/>
    <property type="match status" value="1"/>
</dbReference>
<dbReference type="Pfam" id="PF01048">
    <property type="entry name" value="PNP_UDP_1"/>
    <property type="match status" value="1"/>
</dbReference>
<dbReference type="PANTHER" id="PTHR43691:SF15">
    <property type="entry name" value="PHOSPHORYLASE, PUTATIVE-RELATED"/>
    <property type="match status" value="1"/>
</dbReference>
<evidence type="ECO:0000313" key="3">
    <source>
        <dbReference type="Proteomes" id="UP001216139"/>
    </source>
</evidence>
<name>A0ABY7T1Z7_9SPHI</name>
<reference evidence="2 3" key="1">
    <citation type="submission" date="2023-02" db="EMBL/GenBank/DDBJ databases">
        <title>Genome sequence of Mucilaginibacter jinjuensis strain KACC 16571.</title>
        <authorList>
            <person name="Kim S."/>
            <person name="Heo J."/>
            <person name="Kwon S.-W."/>
        </authorList>
    </citation>
    <scope>NUCLEOTIDE SEQUENCE [LARGE SCALE GENOMIC DNA]</scope>
    <source>
        <strain evidence="2 3">KACC 16571</strain>
    </source>
</reference>
<dbReference type="InterPro" id="IPR035994">
    <property type="entry name" value="Nucleoside_phosphorylase_sf"/>
</dbReference>
<dbReference type="SUPFAM" id="SSF53167">
    <property type="entry name" value="Purine and uridine phosphorylases"/>
    <property type="match status" value="1"/>
</dbReference>
<evidence type="ECO:0000259" key="1">
    <source>
        <dbReference type="Pfam" id="PF01048"/>
    </source>
</evidence>
<organism evidence="2 3">
    <name type="scientific">Mucilaginibacter jinjuensis</name>
    <dbReference type="NCBI Taxonomy" id="1176721"/>
    <lineage>
        <taxon>Bacteria</taxon>
        <taxon>Pseudomonadati</taxon>
        <taxon>Bacteroidota</taxon>
        <taxon>Sphingobacteriia</taxon>
        <taxon>Sphingobacteriales</taxon>
        <taxon>Sphingobacteriaceae</taxon>
        <taxon>Mucilaginibacter</taxon>
    </lineage>
</organism>
<gene>
    <name evidence="2" type="ORF">PQO05_14105</name>
</gene>
<keyword evidence="3" id="KW-1185">Reference proteome</keyword>